<feature type="region of interest" description="Disordered" evidence="1">
    <location>
        <begin position="32"/>
        <end position="59"/>
    </location>
</feature>
<organism evidence="2 3">
    <name type="scientific">Catenaria anguillulae PL171</name>
    <dbReference type="NCBI Taxonomy" id="765915"/>
    <lineage>
        <taxon>Eukaryota</taxon>
        <taxon>Fungi</taxon>
        <taxon>Fungi incertae sedis</taxon>
        <taxon>Blastocladiomycota</taxon>
        <taxon>Blastocladiomycetes</taxon>
        <taxon>Blastocladiales</taxon>
        <taxon>Catenariaceae</taxon>
        <taxon>Catenaria</taxon>
    </lineage>
</organism>
<protein>
    <submittedName>
        <fullName evidence="2">Uncharacterized protein</fullName>
    </submittedName>
</protein>
<proteinExistence type="predicted"/>
<reference evidence="2 3" key="1">
    <citation type="submission" date="2016-07" db="EMBL/GenBank/DDBJ databases">
        <title>Pervasive Adenine N6-methylation of Active Genes in Fungi.</title>
        <authorList>
            <consortium name="DOE Joint Genome Institute"/>
            <person name="Mondo S.J."/>
            <person name="Dannebaum R.O."/>
            <person name="Kuo R.C."/>
            <person name="Labutti K."/>
            <person name="Haridas S."/>
            <person name="Kuo A."/>
            <person name="Salamov A."/>
            <person name="Ahrendt S.R."/>
            <person name="Lipzen A."/>
            <person name="Sullivan W."/>
            <person name="Andreopoulos W.B."/>
            <person name="Clum A."/>
            <person name="Lindquist E."/>
            <person name="Daum C."/>
            <person name="Ramamoorthy G.K."/>
            <person name="Gryganskyi A."/>
            <person name="Culley D."/>
            <person name="Magnuson J.K."/>
            <person name="James T.Y."/>
            <person name="O'Malley M.A."/>
            <person name="Stajich J.E."/>
            <person name="Spatafora J.W."/>
            <person name="Visel A."/>
            <person name="Grigoriev I.V."/>
        </authorList>
    </citation>
    <scope>NUCLEOTIDE SEQUENCE [LARGE SCALE GENOMIC DNA]</scope>
    <source>
        <strain evidence="2 3">PL171</strain>
    </source>
</reference>
<dbReference type="EMBL" id="MCFL01000243">
    <property type="protein sequence ID" value="ORZ29302.1"/>
    <property type="molecule type" value="Genomic_DNA"/>
</dbReference>
<name>A0A1Y2H8D1_9FUNG</name>
<gene>
    <name evidence="2" type="ORF">BCR44DRAFT_1452623</name>
</gene>
<comment type="caution">
    <text evidence="2">The sequence shown here is derived from an EMBL/GenBank/DDBJ whole genome shotgun (WGS) entry which is preliminary data.</text>
</comment>
<evidence type="ECO:0000313" key="3">
    <source>
        <dbReference type="Proteomes" id="UP000193411"/>
    </source>
</evidence>
<feature type="non-terminal residue" evidence="2">
    <location>
        <position position="59"/>
    </location>
</feature>
<feature type="compositionally biased region" description="Polar residues" evidence="1">
    <location>
        <begin position="42"/>
        <end position="59"/>
    </location>
</feature>
<dbReference type="AlphaFoldDB" id="A0A1Y2H8D1"/>
<accession>A0A1Y2H8D1</accession>
<keyword evidence="3" id="KW-1185">Reference proteome</keyword>
<evidence type="ECO:0000256" key="1">
    <source>
        <dbReference type="SAM" id="MobiDB-lite"/>
    </source>
</evidence>
<evidence type="ECO:0000313" key="2">
    <source>
        <dbReference type="EMBL" id="ORZ29302.1"/>
    </source>
</evidence>
<dbReference type="Proteomes" id="UP000193411">
    <property type="component" value="Unassembled WGS sequence"/>
</dbReference>
<sequence>MNLMVLCFDIGVNMGGTRNACQEEAQLAAEWAGSDPHGLDPDNQTSLERGNQPKSNSKL</sequence>